<dbReference type="EMBL" id="JAJNDB010000001">
    <property type="protein sequence ID" value="MCD2192343.1"/>
    <property type="molecule type" value="Genomic_DNA"/>
</dbReference>
<organism evidence="4 5">
    <name type="scientific">Actinomycetospora endophytica</name>
    <dbReference type="NCBI Taxonomy" id="2291215"/>
    <lineage>
        <taxon>Bacteria</taxon>
        <taxon>Bacillati</taxon>
        <taxon>Actinomycetota</taxon>
        <taxon>Actinomycetes</taxon>
        <taxon>Pseudonocardiales</taxon>
        <taxon>Pseudonocardiaceae</taxon>
        <taxon>Actinomycetospora</taxon>
    </lineage>
</organism>
<evidence type="ECO:0000259" key="3">
    <source>
        <dbReference type="Pfam" id="PF03372"/>
    </source>
</evidence>
<evidence type="ECO:0000256" key="1">
    <source>
        <dbReference type="SAM" id="MobiDB-lite"/>
    </source>
</evidence>
<feature type="transmembrane region" description="Helical" evidence="2">
    <location>
        <begin position="59"/>
        <end position="79"/>
    </location>
</feature>
<keyword evidence="2" id="KW-0472">Membrane</keyword>
<keyword evidence="4" id="KW-0540">Nuclease</keyword>
<accession>A0ABS8P2T4</accession>
<reference evidence="4 5" key="1">
    <citation type="submission" date="2021-11" db="EMBL/GenBank/DDBJ databases">
        <title>Draft genome sequence of Actinomycetospora sp. SF1 isolated from the rhizosphere soil.</title>
        <authorList>
            <person name="Duangmal K."/>
            <person name="Chantavorakit T."/>
        </authorList>
    </citation>
    <scope>NUCLEOTIDE SEQUENCE [LARGE SCALE GENOMIC DNA]</scope>
    <source>
        <strain evidence="4 5">TBRC 5722</strain>
    </source>
</reference>
<evidence type="ECO:0000313" key="4">
    <source>
        <dbReference type="EMBL" id="MCD2192343.1"/>
    </source>
</evidence>
<dbReference type="InterPro" id="IPR036691">
    <property type="entry name" value="Endo/exonu/phosph_ase_sf"/>
</dbReference>
<feature type="transmembrane region" description="Helical" evidence="2">
    <location>
        <begin position="86"/>
        <end position="106"/>
    </location>
</feature>
<dbReference type="Proteomes" id="UP001199469">
    <property type="component" value="Unassembled WGS sequence"/>
</dbReference>
<feature type="region of interest" description="Disordered" evidence="1">
    <location>
        <begin position="1"/>
        <end position="22"/>
    </location>
</feature>
<evidence type="ECO:0000256" key="2">
    <source>
        <dbReference type="SAM" id="Phobius"/>
    </source>
</evidence>
<keyword evidence="2" id="KW-1133">Transmembrane helix</keyword>
<keyword evidence="5" id="KW-1185">Reference proteome</keyword>
<gene>
    <name evidence="4" type="ORF">LQ327_02890</name>
</gene>
<comment type="caution">
    <text evidence="4">The sequence shown here is derived from an EMBL/GenBank/DDBJ whole genome shotgun (WGS) entry which is preliminary data.</text>
</comment>
<feature type="domain" description="Endonuclease/exonuclease/phosphatase" evidence="3">
    <location>
        <begin position="124"/>
        <end position="334"/>
    </location>
</feature>
<dbReference type="Gene3D" id="3.60.10.10">
    <property type="entry name" value="Endonuclease/exonuclease/phosphatase"/>
    <property type="match status" value="1"/>
</dbReference>
<protein>
    <submittedName>
        <fullName evidence="4">Endonuclease/exonuclease/phosphatase family protein</fullName>
    </submittedName>
</protein>
<keyword evidence="2" id="KW-0812">Transmembrane</keyword>
<dbReference type="SUPFAM" id="SSF56219">
    <property type="entry name" value="DNase I-like"/>
    <property type="match status" value="1"/>
</dbReference>
<dbReference type="InterPro" id="IPR005135">
    <property type="entry name" value="Endo/exonuclease/phosphatase"/>
</dbReference>
<dbReference type="RefSeq" id="WP_230730020.1">
    <property type="nucleotide sequence ID" value="NZ_JAJNDB010000001.1"/>
</dbReference>
<evidence type="ECO:0000313" key="5">
    <source>
        <dbReference type="Proteomes" id="UP001199469"/>
    </source>
</evidence>
<dbReference type="Pfam" id="PF03372">
    <property type="entry name" value="Exo_endo_phos"/>
    <property type="match status" value="1"/>
</dbReference>
<proteinExistence type="predicted"/>
<sequence length="343" mass="36201">MTTTGRPSRARPDDGPPSPGGRASRGVVVAILVATVLAVVVLLPDLFDLDRVLPFAVTAALRPSESVIVAVVALLLLALRRRWWPVLVPVLAVAVVAGAVVVPRAIAGPAPPPGGTELTVLELNAFEGHADPRTIANLARSEHADLVVLPESGERMRSRIAALLPEYRTWTNVPPAAADVRGIVVASSPRAGDVTARRLDEGARYPWAELSGGILGPTRLVAVHLVSVVPEWIGYWPEELSKLQQWCAPGGDPSPAMIVGDFNATPDHSAFRAGTAGCTDAATATGGSLVPTWRSSFPWWFGAQIDHVLTRPGTDGTGPRARSTQVIAVPGSDHRALLTRLRL</sequence>
<name>A0ABS8P2T4_9PSEU</name>
<feature type="transmembrane region" description="Helical" evidence="2">
    <location>
        <begin position="27"/>
        <end position="47"/>
    </location>
</feature>
<keyword evidence="4" id="KW-0255">Endonuclease</keyword>
<dbReference type="GO" id="GO:0004519">
    <property type="term" value="F:endonuclease activity"/>
    <property type="evidence" value="ECO:0007669"/>
    <property type="project" value="UniProtKB-KW"/>
</dbReference>
<keyword evidence="4" id="KW-0378">Hydrolase</keyword>